<reference evidence="2 3" key="2">
    <citation type="submission" date="2020-04" db="EMBL/GenBank/DDBJ databases">
        <authorList>
            <person name="Fomenkov A."/>
            <person name="Anton B.P."/>
            <person name="Roberts R.J."/>
        </authorList>
    </citation>
    <scope>NUCLEOTIDE SEQUENCE [LARGE SCALE GENOMIC DNA]</scope>
    <source>
        <strain evidence="2 3">S2</strain>
    </source>
</reference>
<dbReference type="GO" id="GO:0005509">
    <property type="term" value="F:calcium ion binding"/>
    <property type="evidence" value="ECO:0007669"/>
    <property type="project" value="InterPro"/>
</dbReference>
<gene>
    <name evidence="2" type="ORF">HFZ78_14110</name>
</gene>
<evidence type="ECO:0000313" key="2">
    <source>
        <dbReference type="EMBL" id="QIZ07724.1"/>
    </source>
</evidence>
<sequence>MKEFDLDSDGVLDSKEYLTLTSERIEGATVTINDHTVTDKAGALVKIKPVQTKMLTVNLNLPDSLEKNSFVLRIL</sequence>
<dbReference type="PROSITE" id="PS50222">
    <property type="entry name" value="EF_HAND_2"/>
    <property type="match status" value="1"/>
</dbReference>
<dbReference type="InterPro" id="IPR018247">
    <property type="entry name" value="EF_Hand_1_Ca_BS"/>
</dbReference>
<feature type="domain" description="EF-hand" evidence="1">
    <location>
        <begin position="1"/>
        <end position="27"/>
    </location>
</feature>
<organism evidence="2 3">
    <name type="scientific">Priestia megaterium</name>
    <name type="common">Bacillus megaterium</name>
    <dbReference type="NCBI Taxonomy" id="1404"/>
    <lineage>
        <taxon>Bacteria</taxon>
        <taxon>Bacillati</taxon>
        <taxon>Bacillota</taxon>
        <taxon>Bacilli</taxon>
        <taxon>Bacillales</taxon>
        <taxon>Bacillaceae</taxon>
        <taxon>Priestia</taxon>
    </lineage>
</organism>
<dbReference type="Proteomes" id="UP000501868">
    <property type="component" value="Chromosome"/>
</dbReference>
<protein>
    <recommendedName>
        <fullName evidence="1">EF-hand domain-containing protein</fullName>
    </recommendedName>
</protein>
<dbReference type="InterPro" id="IPR002048">
    <property type="entry name" value="EF_hand_dom"/>
</dbReference>
<proteinExistence type="predicted"/>
<dbReference type="AlphaFoldDB" id="A0A6H1P2A2"/>
<dbReference type="EMBL" id="CP051128">
    <property type="protein sequence ID" value="QIZ07724.1"/>
    <property type="molecule type" value="Genomic_DNA"/>
</dbReference>
<name>A0A6H1P2A2_PRIMG</name>
<reference evidence="2 3" key="1">
    <citation type="submission" date="2020-04" db="EMBL/GenBank/DDBJ databases">
        <title>Genome-Wide Identification of 5-Methylcytosine Sites in Bacterial Genomes By High-Throughput Sequencing of MspJI Restriction Fragments.</title>
        <authorList>
            <person name="Wu V."/>
        </authorList>
    </citation>
    <scope>NUCLEOTIDE SEQUENCE [LARGE SCALE GENOMIC DNA]</scope>
    <source>
        <strain evidence="2 3">S2</strain>
    </source>
</reference>
<dbReference type="PROSITE" id="PS00018">
    <property type="entry name" value="EF_HAND_1"/>
    <property type="match status" value="1"/>
</dbReference>
<evidence type="ECO:0000259" key="1">
    <source>
        <dbReference type="PROSITE" id="PS50222"/>
    </source>
</evidence>
<accession>A0A6H1P2A2</accession>
<evidence type="ECO:0000313" key="3">
    <source>
        <dbReference type="Proteomes" id="UP000501868"/>
    </source>
</evidence>